<keyword evidence="2" id="KW-0963">Cytoplasm</keyword>
<organism evidence="9 10">
    <name type="scientific">Sitophilus oryzae</name>
    <name type="common">Rice weevil</name>
    <name type="synonym">Curculio oryzae</name>
    <dbReference type="NCBI Taxonomy" id="7048"/>
    <lineage>
        <taxon>Eukaryota</taxon>
        <taxon>Metazoa</taxon>
        <taxon>Ecdysozoa</taxon>
        <taxon>Arthropoda</taxon>
        <taxon>Hexapoda</taxon>
        <taxon>Insecta</taxon>
        <taxon>Pterygota</taxon>
        <taxon>Neoptera</taxon>
        <taxon>Endopterygota</taxon>
        <taxon>Coleoptera</taxon>
        <taxon>Polyphaga</taxon>
        <taxon>Cucujiformia</taxon>
        <taxon>Curculionidae</taxon>
        <taxon>Dryophthorinae</taxon>
        <taxon>Sitophilus</taxon>
    </lineage>
</organism>
<sequence length="968" mass="110324">MFNSKTIKTDVTSLHIYNNLLLSGIGGFLHIFELNTHNLLCRRNIFEGHKIYGIITSANRRESIIYGGKNIAIISNLENLKELIIKQSHLLSDWILDAKWIDNDRNIATIFMHNKVTVWSENFVKLWTAKCEEKCILYSAKICHDYTENMLILSGTVFSDILLWKPHVLNSNGESPVLTRLKHHNGVIFNIDYNQKTGCICSASDDRSAILWKILNKECLEEINQHNSENLRINISCQVYGHLSRVFRCCILEDGFVTAGEDSSLIIWDFKGGLLRKIDNHQGSVWSLAYNHSKNILCSGGNNGAISKFNISATQKTTVISLLQNENPKHVGLLFSQNIISITEKAVFNVYNKKLEKINEIAIHKDLQNYNIMAVSSCRKMVALAGFSGQIYIYQEINNVLKELTKCILKNCERIYSFHWLNCRTFLICQNEGKMSLCVIYKKRVCIIQRFVLPYSKERWSTCAISFNEHIVIGDRKGNIYNYVVGQETPLNSCKKAHSNLGVSYLCSRNNNILSLGKDGVLKKYIFYNGLLTCIESTKTKLSWLAYLEENYLIAFSANNFIISDYQFQRVLFEYFCGGGHRSWSFLNSQGNFMFAFIKQKSLNLIEANLDDYTPKDIIQGYHVKEINSIQSIVISKQLFLISGGEDTVLRISVLDNNSNIKLLYNSKVHLSSIRVISVCNLINKINEYMIFSAGGRAQIISWHLSIEFNDHNFPIVTCSEKGNFYEPLREDEAENRIMDLAIIIINNEIFLFSGCSDGYIKIYLVDDNLTMTYKTTLTYKHTCITKLLNVSINKLNVLVSMATDGHVVFWNTFEIINEKKINPISGFKIHQSGISSTSYRIINNNKLLLMTCGDDNSVVFTLFEIIPINNKLEIKLLDNFVEDGIHCAQITGAYINNNIFLTSSIDQRVVLGTLCVSNNKITVKHLNKYNSAIADQQGLDCLEDENSLNIFVYGNGVEYMKVNLENL</sequence>
<dbReference type="Gene3D" id="2.130.10.10">
    <property type="entry name" value="YVTN repeat-like/Quinoprotein amine dehydrogenase"/>
    <property type="match status" value="3"/>
</dbReference>
<dbReference type="AlphaFoldDB" id="A0A6J2XZ53"/>
<dbReference type="PROSITE" id="PS50082">
    <property type="entry name" value="WD_REPEATS_2"/>
    <property type="match status" value="1"/>
</dbReference>
<dbReference type="SUPFAM" id="SSF101908">
    <property type="entry name" value="Putative isomerase YbhE"/>
    <property type="match status" value="1"/>
</dbReference>
<dbReference type="InterPro" id="IPR051973">
    <property type="entry name" value="tRNA_Anticodon_Mtase-Reg"/>
</dbReference>
<dbReference type="GeneID" id="115882705"/>
<dbReference type="InterPro" id="IPR036322">
    <property type="entry name" value="WD40_repeat_dom_sf"/>
</dbReference>
<dbReference type="GO" id="GO:0005737">
    <property type="term" value="C:cytoplasm"/>
    <property type="evidence" value="ECO:0007669"/>
    <property type="project" value="UniProtKB-SubCell"/>
</dbReference>
<proteinExistence type="inferred from homology"/>
<keyword evidence="4" id="KW-0819">tRNA processing</keyword>
<keyword evidence="5" id="KW-0677">Repeat</keyword>
<dbReference type="SMART" id="SM00320">
    <property type="entry name" value="WD40"/>
    <property type="match status" value="8"/>
</dbReference>
<comment type="similarity">
    <text evidence="6">Belongs to the WD repeat WDR6 family.</text>
</comment>
<dbReference type="PANTHER" id="PTHR14344:SF3">
    <property type="entry name" value="WD REPEAT-CONTAINING PROTEIN 6"/>
    <property type="match status" value="1"/>
</dbReference>
<dbReference type="PANTHER" id="PTHR14344">
    <property type="entry name" value="WD REPEAT PROTEIN"/>
    <property type="match status" value="1"/>
</dbReference>
<reference evidence="10" key="1">
    <citation type="submission" date="2025-08" db="UniProtKB">
        <authorList>
            <consortium name="RefSeq"/>
        </authorList>
    </citation>
    <scope>IDENTIFICATION</scope>
    <source>
        <tissue evidence="10">Gonads</tissue>
    </source>
</reference>
<gene>
    <name evidence="10" type="primary">LOC115882705</name>
</gene>
<dbReference type="RefSeq" id="XP_030756788.1">
    <property type="nucleotide sequence ID" value="XM_030900928.1"/>
</dbReference>
<keyword evidence="9" id="KW-1185">Reference proteome</keyword>
<dbReference type="InterPro" id="IPR001680">
    <property type="entry name" value="WD40_rpt"/>
</dbReference>
<comment type="subcellular location">
    <subcellularLocation>
        <location evidence="1">Cytoplasm</location>
    </subcellularLocation>
</comment>
<evidence type="ECO:0000313" key="9">
    <source>
        <dbReference type="Proteomes" id="UP000504635"/>
    </source>
</evidence>
<evidence type="ECO:0000256" key="3">
    <source>
        <dbReference type="ARBA" id="ARBA00022574"/>
    </source>
</evidence>
<evidence type="ECO:0000256" key="8">
    <source>
        <dbReference type="PROSITE-ProRule" id="PRU00221"/>
    </source>
</evidence>
<dbReference type="Pfam" id="PF00400">
    <property type="entry name" value="WD40"/>
    <property type="match status" value="2"/>
</dbReference>
<accession>A0A6J2XZ53</accession>
<evidence type="ECO:0000313" key="10">
    <source>
        <dbReference type="RefSeq" id="XP_030756788.1"/>
    </source>
</evidence>
<feature type="repeat" description="WD" evidence="8">
    <location>
        <begin position="181"/>
        <end position="222"/>
    </location>
</feature>
<dbReference type="OrthoDB" id="5594999at2759"/>
<name>A0A6J2XZ53_SITOR</name>
<dbReference type="FunCoup" id="A0A6J2XZ53">
    <property type="interactions" value="1045"/>
</dbReference>
<evidence type="ECO:0000256" key="7">
    <source>
        <dbReference type="ARBA" id="ARBA00040154"/>
    </source>
</evidence>
<protein>
    <recommendedName>
        <fullName evidence="7">tRNA (34-2'-O)-methyltransferase regulator WDR6</fullName>
    </recommendedName>
</protein>
<evidence type="ECO:0000256" key="5">
    <source>
        <dbReference type="ARBA" id="ARBA00022737"/>
    </source>
</evidence>
<dbReference type="InterPro" id="IPR015943">
    <property type="entry name" value="WD40/YVTN_repeat-like_dom_sf"/>
</dbReference>
<dbReference type="Proteomes" id="UP000504635">
    <property type="component" value="Unplaced"/>
</dbReference>
<keyword evidence="3 8" id="KW-0853">WD repeat</keyword>
<dbReference type="GO" id="GO:0030488">
    <property type="term" value="P:tRNA methylation"/>
    <property type="evidence" value="ECO:0007669"/>
    <property type="project" value="TreeGrafter"/>
</dbReference>
<evidence type="ECO:0000256" key="6">
    <source>
        <dbReference type="ARBA" id="ARBA00038255"/>
    </source>
</evidence>
<dbReference type="InParanoid" id="A0A6J2XZ53"/>
<dbReference type="KEGG" id="soy:115882705"/>
<evidence type="ECO:0000256" key="2">
    <source>
        <dbReference type="ARBA" id="ARBA00022490"/>
    </source>
</evidence>
<dbReference type="SUPFAM" id="SSF50978">
    <property type="entry name" value="WD40 repeat-like"/>
    <property type="match status" value="3"/>
</dbReference>
<evidence type="ECO:0000256" key="1">
    <source>
        <dbReference type="ARBA" id="ARBA00004496"/>
    </source>
</evidence>
<evidence type="ECO:0000256" key="4">
    <source>
        <dbReference type="ARBA" id="ARBA00022694"/>
    </source>
</evidence>